<dbReference type="Pfam" id="PF24467">
    <property type="entry name" value="ARM_FBXO47"/>
    <property type="match status" value="1"/>
</dbReference>
<dbReference type="AlphaFoldDB" id="A0A813T940"/>
<dbReference type="PANTHER" id="PTHR34098:SF1">
    <property type="entry name" value="F-BOX ONLY PROTEIN 47"/>
    <property type="match status" value="1"/>
</dbReference>
<dbReference type="InterPro" id="IPR001810">
    <property type="entry name" value="F-box_dom"/>
</dbReference>
<evidence type="ECO:0000313" key="4">
    <source>
        <dbReference type="Proteomes" id="UP000663829"/>
    </source>
</evidence>
<gene>
    <name evidence="2" type="ORF">GPM918_LOCUS3909</name>
    <name evidence="3" type="ORF">SRO942_LOCUS3909</name>
</gene>
<sequence length="461" mass="54248">MSVSTKRKRESNENDNKNVKLFVTPNKTYSSRPIPFKQIDLNSKLPKVEICHFSEIPREIREVLFSILTPNDLYKLSLTSHEYYGYVNDFLRSSMGLVYLKAFLSNKNTTKSTVISDDRIKSIGRLYRLLTCLETINRRIQVYKDVLFIKLHLLPGKEIEDVRSAGRFLSEAIATWPERDLEILYSQFDHHLLLKKKIEQFYTSKEVGTEPELEMDIRSCFRLMYFDSIQISYIRGCFLNLILRNRPIWFQARLFLNLFGSVTQGKIDWQMFNRDRINQHPSIDEEQVYFDMSRGFRVLDFSSQSKKLWNSNSKLALFTELTTQPSAWSLEYKAELLFYCTSELLSNTLIAYATKGYFHDYGNLIQALTLASRQNIQRYRMIQTGVNQSFERLPLLSQRNVVLQHINYAFRSTASRLLEQLQTPGMRPAEYRRCLQLLEYYDGHKVALMSFLFTNNYISSN</sequence>
<comment type="caution">
    <text evidence="2">The sequence shown here is derived from an EMBL/GenBank/DDBJ whole genome shotgun (WGS) entry which is preliminary data.</text>
</comment>
<dbReference type="InterPro" id="IPR038946">
    <property type="entry name" value="FBXO47"/>
</dbReference>
<dbReference type="InterPro" id="IPR056622">
    <property type="entry name" value="ARM_FBXO47"/>
</dbReference>
<reference evidence="2" key="1">
    <citation type="submission" date="2021-02" db="EMBL/GenBank/DDBJ databases">
        <authorList>
            <person name="Nowell W R."/>
        </authorList>
    </citation>
    <scope>NUCLEOTIDE SEQUENCE</scope>
</reference>
<dbReference type="InterPro" id="IPR036047">
    <property type="entry name" value="F-box-like_dom_sf"/>
</dbReference>
<protein>
    <recommendedName>
        <fullName evidence="1">F-box domain-containing protein</fullName>
    </recommendedName>
</protein>
<evidence type="ECO:0000313" key="3">
    <source>
        <dbReference type="EMBL" id="CAF3594151.1"/>
    </source>
</evidence>
<dbReference type="Proteomes" id="UP000681722">
    <property type="component" value="Unassembled WGS sequence"/>
</dbReference>
<dbReference type="EMBL" id="CAJNOQ010000503">
    <property type="protein sequence ID" value="CAF0808640.1"/>
    <property type="molecule type" value="Genomic_DNA"/>
</dbReference>
<dbReference type="EMBL" id="CAJOBC010000503">
    <property type="protein sequence ID" value="CAF3594151.1"/>
    <property type="molecule type" value="Genomic_DNA"/>
</dbReference>
<proteinExistence type="predicted"/>
<keyword evidence="4" id="KW-1185">Reference proteome</keyword>
<dbReference type="OrthoDB" id="9858120at2759"/>
<evidence type="ECO:0000259" key="1">
    <source>
        <dbReference type="PROSITE" id="PS50181"/>
    </source>
</evidence>
<name>A0A813T940_9BILA</name>
<accession>A0A813T940</accession>
<evidence type="ECO:0000313" key="2">
    <source>
        <dbReference type="EMBL" id="CAF0808640.1"/>
    </source>
</evidence>
<organism evidence="2 4">
    <name type="scientific">Didymodactylos carnosus</name>
    <dbReference type="NCBI Taxonomy" id="1234261"/>
    <lineage>
        <taxon>Eukaryota</taxon>
        <taxon>Metazoa</taxon>
        <taxon>Spiralia</taxon>
        <taxon>Gnathifera</taxon>
        <taxon>Rotifera</taxon>
        <taxon>Eurotatoria</taxon>
        <taxon>Bdelloidea</taxon>
        <taxon>Philodinida</taxon>
        <taxon>Philodinidae</taxon>
        <taxon>Didymodactylos</taxon>
    </lineage>
</organism>
<dbReference type="SUPFAM" id="SSF81383">
    <property type="entry name" value="F-box domain"/>
    <property type="match status" value="1"/>
</dbReference>
<dbReference type="PROSITE" id="PS50181">
    <property type="entry name" value="FBOX"/>
    <property type="match status" value="1"/>
</dbReference>
<dbReference type="PANTHER" id="PTHR34098">
    <property type="entry name" value="F-BOX ONLY PROTEIN 47"/>
    <property type="match status" value="1"/>
</dbReference>
<feature type="domain" description="F-box" evidence="1">
    <location>
        <begin position="50"/>
        <end position="102"/>
    </location>
</feature>
<dbReference type="Proteomes" id="UP000663829">
    <property type="component" value="Unassembled WGS sequence"/>
</dbReference>